<comment type="caution">
    <text evidence="13">The sequence shown here is derived from an EMBL/GenBank/DDBJ whole genome shotgun (WGS) entry which is preliminary data.</text>
</comment>
<feature type="domain" description="Ion transport" evidence="12">
    <location>
        <begin position="1"/>
        <end position="48"/>
    </location>
</feature>
<evidence type="ECO:0000256" key="2">
    <source>
        <dbReference type="ARBA" id="ARBA00022448"/>
    </source>
</evidence>
<dbReference type="EMBL" id="JARBDR010000440">
    <property type="protein sequence ID" value="KAJ8312211.1"/>
    <property type="molecule type" value="Genomic_DNA"/>
</dbReference>
<evidence type="ECO:0000256" key="7">
    <source>
        <dbReference type="ARBA" id="ARBA00022989"/>
    </source>
</evidence>
<evidence type="ECO:0000256" key="6">
    <source>
        <dbReference type="ARBA" id="ARBA00022958"/>
    </source>
</evidence>
<dbReference type="SUPFAM" id="SSF81324">
    <property type="entry name" value="Voltage-gated potassium channels"/>
    <property type="match status" value="1"/>
</dbReference>
<evidence type="ECO:0000259" key="12">
    <source>
        <dbReference type="Pfam" id="PF00520"/>
    </source>
</evidence>
<keyword evidence="2" id="KW-0813">Transport</keyword>
<evidence type="ECO:0000313" key="14">
    <source>
        <dbReference type="Proteomes" id="UP001217089"/>
    </source>
</evidence>
<keyword evidence="4 11" id="KW-0812">Transmembrane</keyword>
<keyword evidence="10" id="KW-0407">Ion channel</keyword>
<proteinExistence type="predicted"/>
<dbReference type="PANTHER" id="PTHR11537">
    <property type="entry name" value="VOLTAGE-GATED POTASSIUM CHANNEL"/>
    <property type="match status" value="1"/>
</dbReference>
<feature type="transmembrane region" description="Helical" evidence="11">
    <location>
        <begin position="16"/>
        <end position="38"/>
    </location>
</feature>
<sequence length="67" mass="7413">MTTVGYGDHYPKSSPGYVVGIMCAICGIMFLALPIALLSSDFNECYNRYNDRKRFQACKKGLGLAKN</sequence>
<evidence type="ECO:0000256" key="1">
    <source>
        <dbReference type="ARBA" id="ARBA00004141"/>
    </source>
</evidence>
<dbReference type="Pfam" id="PF00520">
    <property type="entry name" value="Ion_trans"/>
    <property type="match status" value="1"/>
</dbReference>
<reference evidence="13 14" key="1">
    <citation type="submission" date="2022-12" db="EMBL/GenBank/DDBJ databases">
        <title>Chromosome-level genome of Tegillarca granosa.</title>
        <authorList>
            <person name="Kim J."/>
        </authorList>
    </citation>
    <scope>NUCLEOTIDE SEQUENCE [LARGE SCALE GENOMIC DNA]</scope>
    <source>
        <strain evidence="13">Teg-2019</strain>
        <tissue evidence="13">Adductor muscle</tissue>
    </source>
</reference>
<evidence type="ECO:0000256" key="11">
    <source>
        <dbReference type="SAM" id="Phobius"/>
    </source>
</evidence>
<evidence type="ECO:0000256" key="10">
    <source>
        <dbReference type="ARBA" id="ARBA00023303"/>
    </source>
</evidence>
<evidence type="ECO:0000256" key="3">
    <source>
        <dbReference type="ARBA" id="ARBA00022538"/>
    </source>
</evidence>
<gene>
    <name evidence="13" type="ORF">KUTeg_009584</name>
</gene>
<dbReference type="InterPro" id="IPR028325">
    <property type="entry name" value="VG_K_chnl"/>
</dbReference>
<keyword evidence="5" id="KW-0631">Potassium channel</keyword>
<accession>A0ABQ9F6N4</accession>
<dbReference type="InterPro" id="IPR005821">
    <property type="entry name" value="Ion_trans_dom"/>
</dbReference>
<evidence type="ECO:0000256" key="5">
    <source>
        <dbReference type="ARBA" id="ARBA00022826"/>
    </source>
</evidence>
<evidence type="ECO:0000256" key="8">
    <source>
        <dbReference type="ARBA" id="ARBA00023065"/>
    </source>
</evidence>
<organism evidence="13 14">
    <name type="scientific">Tegillarca granosa</name>
    <name type="common">Malaysian cockle</name>
    <name type="synonym">Anadara granosa</name>
    <dbReference type="NCBI Taxonomy" id="220873"/>
    <lineage>
        <taxon>Eukaryota</taxon>
        <taxon>Metazoa</taxon>
        <taxon>Spiralia</taxon>
        <taxon>Lophotrochozoa</taxon>
        <taxon>Mollusca</taxon>
        <taxon>Bivalvia</taxon>
        <taxon>Autobranchia</taxon>
        <taxon>Pteriomorphia</taxon>
        <taxon>Arcoida</taxon>
        <taxon>Arcoidea</taxon>
        <taxon>Arcidae</taxon>
        <taxon>Tegillarca</taxon>
    </lineage>
</organism>
<keyword evidence="6" id="KW-0630">Potassium</keyword>
<protein>
    <recommendedName>
        <fullName evidence="12">Ion transport domain-containing protein</fullName>
    </recommendedName>
</protein>
<evidence type="ECO:0000256" key="4">
    <source>
        <dbReference type="ARBA" id="ARBA00022692"/>
    </source>
</evidence>
<dbReference type="PANTHER" id="PTHR11537:SF254">
    <property type="entry name" value="POTASSIUM VOLTAGE-GATED CHANNEL PROTEIN SHAB"/>
    <property type="match status" value="1"/>
</dbReference>
<name>A0ABQ9F6N4_TEGGR</name>
<dbReference type="Gene3D" id="1.10.287.70">
    <property type="match status" value="1"/>
</dbReference>
<keyword evidence="14" id="KW-1185">Reference proteome</keyword>
<keyword evidence="8" id="KW-0406">Ion transport</keyword>
<evidence type="ECO:0000256" key="9">
    <source>
        <dbReference type="ARBA" id="ARBA00023136"/>
    </source>
</evidence>
<keyword evidence="3" id="KW-0633">Potassium transport</keyword>
<keyword evidence="9 11" id="KW-0472">Membrane</keyword>
<keyword evidence="7 11" id="KW-1133">Transmembrane helix</keyword>
<comment type="subcellular location">
    <subcellularLocation>
        <location evidence="1">Membrane</location>
        <topology evidence="1">Multi-pass membrane protein</topology>
    </subcellularLocation>
</comment>
<evidence type="ECO:0000313" key="13">
    <source>
        <dbReference type="EMBL" id="KAJ8312211.1"/>
    </source>
</evidence>
<dbReference type="Proteomes" id="UP001217089">
    <property type="component" value="Unassembled WGS sequence"/>
</dbReference>